<protein>
    <recommendedName>
        <fullName evidence="4">3D domain-containing protein</fullName>
    </recommendedName>
</protein>
<feature type="signal peptide" evidence="1">
    <location>
        <begin position="1"/>
        <end position="24"/>
    </location>
</feature>
<evidence type="ECO:0000256" key="1">
    <source>
        <dbReference type="SAM" id="SignalP"/>
    </source>
</evidence>
<reference evidence="2" key="1">
    <citation type="submission" date="2022-06" db="EMBL/GenBank/DDBJ databases">
        <authorList>
            <person name="Dietemann V."/>
            <person name="Ory F."/>
            <person name="Dainat B."/>
            <person name="Oberhansli S."/>
        </authorList>
    </citation>
    <scope>NUCLEOTIDE SEQUENCE</scope>
    <source>
        <strain evidence="2">Ena-SAMPLE-TAB-26-04-2022-14:26:32:270-5432</strain>
    </source>
</reference>
<evidence type="ECO:0000313" key="2">
    <source>
        <dbReference type="EMBL" id="CAH8246441.1"/>
    </source>
</evidence>
<sequence length="148" mass="15844">MKKSLMAILLAAIVTLSPTTSASAATTYTNQDFTAYIGPSGVSKPVFASGASAYIGGVAVHPSSWGSSNWNKPIYPFGTMLVLTGNNRIVTPDGSSLNTFIVEDTGDLNNTKGLSYRWVDVYFGKYSTANYKAAIQFGKKKFSYTVID</sequence>
<accession>A0ABN8U9A3</accession>
<proteinExistence type="predicted"/>
<dbReference type="RefSeq" id="WP_213430084.1">
    <property type="nucleotide sequence ID" value="NZ_AP031286.1"/>
</dbReference>
<keyword evidence="3" id="KW-1185">Reference proteome</keyword>
<organism evidence="2 3">
    <name type="scientific">Paenibacillus melissococcoides</name>
    <dbReference type="NCBI Taxonomy" id="2912268"/>
    <lineage>
        <taxon>Bacteria</taxon>
        <taxon>Bacillati</taxon>
        <taxon>Bacillota</taxon>
        <taxon>Bacilli</taxon>
        <taxon>Bacillales</taxon>
        <taxon>Paenibacillaceae</taxon>
        <taxon>Paenibacillus</taxon>
    </lineage>
</organism>
<comment type="caution">
    <text evidence="2">The sequence shown here is derived from an EMBL/GenBank/DDBJ whole genome shotgun (WGS) entry which is preliminary data.</text>
</comment>
<dbReference type="EMBL" id="CALYLO010000005">
    <property type="protein sequence ID" value="CAH8246441.1"/>
    <property type="molecule type" value="Genomic_DNA"/>
</dbReference>
<name>A0ABN8U9A3_9BACL</name>
<feature type="chain" id="PRO_5045278543" description="3D domain-containing protein" evidence="1">
    <location>
        <begin position="25"/>
        <end position="148"/>
    </location>
</feature>
<evidence type="ECO:0008006" key="4">
    <source>
        <dbReference type="Google" id="ProtNLM"/>
    </source>
</evidence>
<gene>
    <name evidence="2" type="ORF">WJ0W_003676</name>
</gene>
<keyword evidence="1" id="KW-0732">Signal</keyword>
<dbReference type="Proteomes" id="UP001154322">
    <property type="component" value="Unassembled WGS sequence"/>
</dbReference>
<evidence type="ECO:0000313" key="3">
    <source>
        <dbReference type="Proteomes" id="UP001154322"/>
    </source>
</evidence>